<dbReference type="EMBL" id="AYYN01000140">
    <property type="protein sequence ID" value="KRM73525.1"/>
    <property type="molecule type" value="Genomic_DNA"/>
</dbReference>
<dbReference type="InterPro" id="IPR011922">
    <property type="entry name" value="Cell_div_FtsL"/>
</dbReference>
<evidence type="ECO:0000256" key="5">
    <source>
        <dbReference type="ARBA" id="ARBA00023136"/>
    </source>
</evidence>
<keyword evidence="6 7" id="KW-0131">Cell cycle</keyword>
<dbReference type="HAMAP" id="MF_00910">
    <property type="entry name" value="FtsL"/>
    <property type="match status" value="1"/>
</dbReference>
<keyword evidence="1 7" id="KW-1003">Cell membrane</keyword>
<dbReference type="Proteomes" id="UP000051612">
    <property type="component" value="Unassembled WGS sequence"/>
</dbReference>
<evidence type="ECO:0000256" key="6">
    <source>
        <dbReference type="ARBA" id="ARBA00023306"/>
    </source>
</evidence>
<evidence type="ECO:0000313" key="12">
    <source>
        <dbReference type="Proteomes" id="UP000051612"/>
    </source>
</evidence>
<dbReference type="AlphaFoldDB" id="A0A0R2B3F6"/>
<comment type="subcellular location">
    <subcellularLocation>
        <location evidence="7">Cell membrane</location>
        <topology evidence="7">Single-pass type II membrane protein</topology>
    </subcellularLocation>
    <text evidence="7">Localizes to the division septum where it forms a ring structure.</text>
</comment>
<comment type="similarity">
    <text evidence="7">Belongs to the FtsL family.</text>
</comment>
<dbReference type="RefSeq" id="WP_056959359.1">
    <property type="nucleotide sequence ID" value="NZ_AYYN01000140.1"/>
</dbReference>
<feature type="transmembrane region" description="Helical" evidence="7">
    <location>
        <begin position="42"/>
        <end position="60"/>
    </location>
</feature>
<evidence type="ECO:0000256" key="8">
    <source>
        <dbReference type="NCBIfam" id="TIGR02209"/>
    </source>
</evidence>
<accession>A0A0R2B3F6</accession>
<organism evidence="11 12">
    <name type="scientific">Ligilactobacillus murinus DSM 20452 = NBRC 14221</name>
    <dbReference type="NCBI Taxonomy" id="1423772"/>
    <lineage>
        <taxon>Bacteria</taxon>
        <taxon>Bacillati</taxon>
        <taxon>Bacillota</taxon>
        <taxon>Bacilli</taxon>
        <taxon>Lactobacillales</taxon>
        <taxon>Lactobacillaceae</taxon>
        <taxon>Ligilactobacillus</taxon>
    </lineage>
</organism>
<dbReference type="InterPro" id="IPR007060">
    <property type="entry name" value="FtsL/DivIC"/>
</dbReference>
<evidence type="ECO:0000256" key="10">
    <source>
        <dbReference type="SAM" id="MobiDB-lite"/>
    </source>
</evidence>
<evidence type="ECO:0000256" key="4">
    <source>
        <dbReference type="ARBA" id="ARBA00022989"/>
    </source>
</evidence>
<dbReference type="PATRIC" id="fig|1423772.3.peg.862"/>
<dbReference type="NCBIfam" id="TIGR02209">
    <property type="entry name" value="ftsL_broad"/>
    <property type="match status" value="1"/>
</dbReference>
<dbReference type="GO" id="GO:0005886">
    <property type="term" value="C:plasma membrane"/>
    <property type="evidence" value="ECO:0007669"/>
    <property type="project" value="UniProtKB-SubCell"/>
</dbReference>
<dbReference type="GO" id="GO:0043093">
    <property type="term" value="P:FtsZ-dependent cytokinesis"/>
    <property type="evidence" value="ECO:0007669"/>
    <property type="project" value="UniProtKB-UniRule"/>
</dbReference>
<sequence>MAQAARKLETPQVTQTKTTLDQQPQNTTGQLRKMYFKQERNAAIALGVLLVVMSCLVIWSNTAVTKTQATIQDINQKVSTLQTSNANMKEEISELSSRTRLMEIAKDVGLQMNDKNIRNVTK</sequence>
<keyword evidence="4 7" id="KW-1133">Transmembrane helix</keyword>
<evidence type="ECO:0000313" key="11">
    <source>
        <dbReference type="EMBL" id="KRM73525.1"/>
    </source>
</evidence>
<proteinExistence type="inferred from homology"/>
<reference evidence="11 12" key="1">
    <citation type="journal article" date="2015" name="Genome Announc.">
        <title>Expanding the biotechnology potential of lactobacilli through comparative genomics of 213 strains and associated genera.</title>
        <authorList>
            <person name="Sun Z."/>
            <person name="Harris H.M."/>
            <person name="McCann A."/>
            <person name="Guo C."/>
            <person name="Argimon S."/>
            <person name="Zhang W."/>
            <person name="Yang X."/>
            <person name="Jeffery I.B."/>
            <person name="Cooney J.C."/>
            <person name="Kagawa T.F."/>
            <person name="Liu W."/>
            <person name="Song Y."/>
            <person name="Salvetti E."/>
            <person name="Wrobel A."/>
            <person name="Rasinkangas P."/>
            <person name="Parkhill J."/>
            <person name="Rea M.C."/>
            <person name="O'Sullivan O."/>
            <person name="Ritari J."/>
            <person name="Douillard F.P."/>
            <person name="Paul Ross R."/>
            <person name="Yang R."/>
            <person name="Briner A.E."/>
            <person name="Felis G.E."/>
            <person name="de Vos W.M."/>
            <person name="Barrangou R."/>
            <person name="Klaenhammer T.R."/>
            <person name="Caufield P.W."/>
            <person name="Cui Y."/>
            <person name="Zhang H."/>
            <person name="O'Toole P.W."/>
        </authorList>
    </citation>
    <scope>NUCLEOTIDE SEQUENCE [LARGE SCALE GENOMIC DNA]</scope>
    <source>
        <strain evidence="11 12">DSM 20452</strain>
    </source>
</reference>
<evidence type="ECO:0000256" key="1">
    <source>
        <dbReference type="ARBA" id="ARBA00022475"/>
    </source>
</evidence>
<evidence type="ECO:0000256" key="3">
    <source>
        <dbReference type="ARBA" id="ARBA00022692"/>
    </source>
</evidence>
<feature type="compositionally biased region" description="Polar residues" evidence="10">
    <location>
        <begin position="11"/>
        <end position="26"/>
    </location>
</feature>
<keyword evidence="2 7" id="KW-0132">Cell division</keyword>
<dbReference type="GO" id="GO:0032153">
    <property type="term" value="C:cell division site"/>
    <property type="evidence" value="ECO:0007669"/>
    <property type="project" value="UniProtKB-UniRule"/>
</dbReference>
<comment type="caution">
    <text evidence="11">The sequence shown here is derived from an EMBL/GenBank/DDBJ whole genome shotgun (WGS) entry which is preliminary data.</text>
</comment>
<feature type="region of interest" description="Disordered" evidence="10">
    <location>
        <begin position="1"/>
        <end position="26"/>
    </location>
</feature>
<keyword evidence="9" id="KW-0175">Coiled coil</keyword>
<evidence type="ECO:0000256" key="9">
    <source>
        <dbReference type="SAM" id="Coils"/>
    </source>
</evidence>
<protein>
    <recommendedName>
        <fullName evidence="7 8">Cell division protein FtsL</fullName>
    </recommendedName>
</protein>
<feature type="coiled-coil region" evidence="9">
    <location>
        <begin position="71"/>
        <end position="98"/>
    </location>
</feature>
<evidence type="ECO:0000256" key="7">
    <source>
        <dbReference type="HAMAP-Rule" id="MF_00910"/>
    </source>
</evidence>
<dbReference type="Pfam" id="PF04977">
    <property type="entry name" value="DivIC"/>
    <property type="match status" value="1"/>
</dbReference>
<keyword evidence="5 7" id="KW-0472">Membrane</keyword>
<name>A0A0R2B3F6_9LACO</name>
<evidence type="ECO:0000256" key="2">
    <source>
        <dbReference type="ARBA" id="ARBA00022618"/>
    </source>
</evidence>
<keyword evidence="3 7" id="KW-0812">Transmembrane</keyword>
<gene>
    <name evidence="7" type="primary">ftsL</name>
    <name evidence="11" type="ORF">FC48_GL000790</name>
</gene>
<comment type="function">
    <text evidence="7">Essential cell division protein.</text>
</comment>